<dbReference type="EMBL" id="NKQU01000663">
    <property type="protein sequence ID" value="OZI82921.1"/>
    <property type="molecule type" value="Genomic_DNA"/>
</dbReference>
<dbReference type="AlphaFoldDB" id="A0A261W9U7"/>
<gene>
    <name evidence="2" type="ORF">CFN58_35120</name>
</gene>
<evidence type="ECO:0000313" key="2">
    <source>
        <dbReference type="EMBL" id="OZI82921.1"/>
    </source>
</evidence>
<accession>A0A261W9U7</accession>
<dbReference type="Proteomes" id="UP000217163">
    <property type="component" value="Unassembled WGS sequence"/>
</dbReference>
<keyword evidence="1" id="KW-1133">Transmembrane helix</keyword>
<feature type="transmembrane region" description="Helical" evidence="1">
    <location>
        <begin position="20"/>
        <end position="38"/>
    </location>
</feature>
<comment type="caution">
    <text evidence="2">The sequence shown here is derived from an EMBL/GenBank/DDBJ whole genome shotgun (WGS) entry which is preliminary data.</text>
</comment>
<evidence type="ECO:0000256" key="1">
    <source>
        <dbReference type="SAM" id="Phobius"/>
    </source>
</evidence>
<proteinExistence type="predicted"/>
<name>A0A261W9U7_9PSED</name>
<evidence type="ECO:0000313" key="3">
    <source>
        <dbReference type="Proteomes" id="UP000217163"/>
    </source>
</evidence>
<feature type="transmembrane region" description="Helical" evidence="1">
    <location>
        <begin position="44"/>
        <end position="64"/>
    </location>
</feature>
<keyword evidence="1" id="KW-0472">Membrane</keyword>
<keyword evidence="1" id="KW-0812">Transmembrane</keyword>
<sequence length="68" mass="7775">MSDLQLQPGYWRNASRLLNLYGIPAPLLLCCTSAWFRFPSMVTIYVITAIIGGFRLLSFFGWTFKVLV</sequence>
<protein>
    <submittedName>
        <fullName evidence="2">Conjugal transfer protein</fullName>
    </submittedName>
</protein>
<organism evidence="2 3">
    <name type="scientific">Pseudomonas avellanae</name>
    <dbReference type="NCBI Taxonomy" id="46257"/>
    <lineage>
        <taxon>Bacteria</taxon>
        <taxon>Pseudomonadati</taxon>
        <taxon>Pseudomonadota</taxon>
        <taxon>Gammaproteobacteria</taxon>
        <taxon>Pseudomonadales</taxon>
        <taxon>Pseudomonadaceae</taxon>
        <taxon>Pseudomonas</taxon>
    </lineage>
</organism>
<feature type="non-terminal residue" evidence="2">
    <location>
        <position position="68"/>
    </location>
</feature>
<reference evidence="3" key="1">
    <citation type="journal article" date="2016" name="Sci. Rep.">
        <title>Genome analysis of the kiwifruit canker pathogen Pseudomonas syringae pv. actinidiae biovar 5.</title>
        <authorList>
            <person name="Fujikawa T."/>
            <person name="Sawada H."/>
        </authorList>
    </citation>
    <scope>NUCLEOTIDE SEQUENCE [LARGE SCALE GENOMIC DNA]</scope>
    <source>
        <strain evidence="3">MAFF 212061</strain>
    </source>
</reference>